<dbReference type="Pfam" id="PF13673">
    <property type="entry name" value="Acetyltransf_10"/>
    <property type="match status" value="1"/>
</dbReference>
<dbReference type="GeneID" id="66869793"/>
<organism evidence="4 5">
    <name type="scientific">Virgibacillus pantothenticus</name>
    <dbReference type="NCBI Taxonomy" id="1473"/>
    <lineage>
        <taxon>Bacteria</taxon>
        <taxon>Bacillati</taxon>
        <taxon>Bacillota</taxon>
        <taxon>Bacilli</taxon>
        <taxon>Bacillales</taxon>
        <taxon>Bacillaceae</taxon>
        <taxon>Virgibacillus</taxon>
    </lineage>
</organism>
<keyword evidence="1 4" id="KW-0808">Transferase</keyword>
<evidence type="ECO:0000256" key="1">
    <source>
        <dbReference type="ARBA" id="ARBA00022679"/>
    </source>
</evidence>
<proteinExistence type="predicted"/>
<dbReference type="InterPro" id="IPR000182">
    <property type="entry name" value="GNAT_dom"/>
</dbReference>
<evidence type="ECO:0000313" key="5">
    <source>
        <dbReference type="Proteomes" id="UP000036780"/>
    </source>
</evidence>
<name>A0A0L0QV23_VIRPA</name>
<dbReference type="RefSeq" id="WP_050350328.1">
    <property type="nucleotide sequence ID" value="NZ_BOSN01000005.1"/>
</dbReference>
<dbReference type="InterPro" id="IPR050832">
    <property type="entry name" value="Bact_Acetyltransf"/>
</dbReference>
<dbReference type="EMBL" id="LGTO01000004">
    <property type="protein sequence ID" value="KNE22043.1"/>
    <property type="molecule type" value="Genomic_DNA"/>
</dbReference>
<dbReference type="PATRIC" id="fig|1473.5.peg.3839"/>
<sequence length="144" mass="16580">MITRVTTKEELEHAYHVRTIVFIQEQNVSPEEEMDEYDDEAIHFIAYDGKTPIGASRLRFVDNYGKLERICVLNEYRGQSIGKQLIQAMEQAVLEHGYHKSKLNGQTHAESFYHHLGYETVSDEFLDAGIPHVTMIKLLTVPSK</sequence>
<protein>
    <submittedName>
        <fullName evidence="4">Acetyltransferase</fullName>
    </submittedName>
</protein>
<keyword evidence="5" id="KW-1185">Reference proteome</keyword>
<evidence type="ECO:0000256" key="2">
    <source>
        <dbReference type="ARBA" id="ARBA00023315"/>
    </source>
</evidence>
<evidence type="ECO:0000259" key="3">
    <source>
        <dbReference type="PROSITE" id="PS51186"/>
    </source>
</evidence>
<dbReference type="InterPro" id="IPR016181">
    <property type="entry name" value="Acyl_CoA_acyltransferase"/>
</dbReference>
<evidence type="ECO:0000313" key="4">
    <source>
        <dbReference type="EMBL" id="KNE22043.1"/>
    </source>
</evidence>
<dbReference type="CDD" id="cd04301">
    <property type="entry name" value="NAT_SF"/>
    <property type="match status" value="1"/>
</dbReference>
<dbReference type="OrthoDB" id="9796171at2"/>
<dbReference type="Gene3D" id="3.40.630.30">
    <property type="match status" value="1"/>
</dbReference>
<dbReference type="GO" id="GO:0016747">
    <property type="term" value="F:acyltransferase activity, transferring groups other than amino-acyl groups"/>
    <property type="evidence" value="ECO:0007669"/>
    <property type="project" value="InterPro"/>
</dbReference>
<keyword evidence="2" id="KW-0012">Acyltransferase</keyword>
<dbReference type="Proteomes" id="UP000036780">
    <property type="component" value="Unassembled WGS sequence"/>
</dbReference>
<dbReference type="PROSITE" id="PS51186">
    <property type="entry name" value="GNAT"/>
    <property type="match status" value="1"/>
</dbReference>
<gene>
    <name evidence="4" type="ORF">AFK71_04375</name>
</gene>
<feature type="domain" description="N-acetyltransferase" evidence="3">
    <location>
        <begin position="1"/>
        <end position="140"/>
    </location>
</feature>
<reference evidence="5" key="1">
    <citation type="submission" date="2015-07" db="EMBL/GenBank/DDBJ databases">
        <title>Fjat-10053 dsm26.</title>
        <authorList>
            <person name="Liu B."/>
            <person name="Wang J."/>
            <person name="Zhu Y."/>
            <person name="Liu G."/>
            <person name="Chen Q."/>
            <person name="Chen Z."/>
            <person name="Lan J."/>
            <person name="Che J."/>
            <person name="Ge C."/>
            <person name="Shi H."/>
            <person name="Pan Z."/>
            <person name="Liu X."/>
        </authorList>
    </citation>
    <scope>NUCLEOTIDE SEQUENCE [LARGE SCALE GENOMIC DNA]</scope>
    <source>
        <strain evidence="5">DSM 26</strain>
    </source>
</reference>
<dbReference type="SUPFAM" id="SSF55729">
    <property type="entry name" value="Acyl-CoA N-acyltransferases (Nat)"/>
    <property type="match status" value="1"/>
</dbReference>
<comment type="caution">
    <text evidence="4">The sequence shown here is derived from an EMBL/GenBank/DDBJ whole genome shotgun (WGS) entry which is preliminary data.</text>
</comment>
<dbReference type="AlphaFoldDB" id="A0A0L0QV23"/>
<dbReference type="PANTHER" id="PTHR43877">
    <property type="entry name" value="AMINOALKYLPHOSPHONATE N-ACETYLTRANSFERASE-RELATED-RELATED"/>
    <property type="match status" value="1"/>
</dbReference>
<accession>A0A0L0QV23</accession>